<dbReference type="Pfam" id="PF00528">
    <property type="entry name" value="BPD_transp_1"/>
    <property type="match status" value="1"/>
</dbReference>
<dbReference type="InterPro" id="IPR000515">
    <property type="entry name" value="MetI-like"/>
</dbReference>
<dbReference type="CDD" id="cd06261">
    <property type="entry name" value="TM_PBP2"/>
    <property type="match status" value="1"/>
</dbReference>
<keyword evidence="6 7" id="KW-0472">Membrane</keyword>
<dbReference type="PANTHER" id="PTHR43163:SF6">
    <property type="entry name" value="DIPEPTIDE TRANSPORT SYSTEM PERMEASE PROTEIN DPPB-RELATED"/>
    <property type="match status" value="1"/>
</dbReference>
<feature type="transmembrane region" description="Helical" evidence="7">
    <location>
        <begin position="178"/>
        <end position="196"/>
    </location>
</feature>
<evidence type="ECO:0000313" key="10">
    <source>
        <dbReference type="Proteomes" id="UP000317209"/>
    </source>
</evidence>
<accession>A0A543BL82</accession>
<dbReference type="EMBL" id="VFOX01000001">
    <property type="protein sequence ID" value="TQL85600.1"/>
    <property type="molecule type" value="Genomic_DNA"/>
</dbReference>
<feature type="transmembrane region" description="Helical" evidence="7">
    <location>
        <begin position="104"/>
        <end position="125"/>
    </location>
</feature>
<dbReference type="GO" id="GO:0071916">
    <property type="term" value="F:dipeptide transmembrane transporter activity"/>
    <property type="evidence" value="ECO:0007669"/>
    <property type="project" value="TreeGrafter"/>
</dbReference>
<evidence type="ECO:0000256" key="4">
    <source>
        <dbReference type="ARBA" id="ARBA00022692"/>
    </source>
</evidence>
<evidence type="ECO:0000256" key="3">
    <source>
        <dbReference type="ARBA" id="ARBA00022475"/>
    </source>
</evidence>
<feature type="transmembrane region" description="Helical" evidence="7">
    <location>
        <begin position="285"/>
        <end position="311"/>
    </location>
</feature>
<dbReference type="PROSITE" id="PS50928">
    <property type="entry name" value="ABC_TM1"/>
    <property type="match status" value="1"/>
</dbReference>
<dbReference type="PANTHER" id="PTHR43163">
    <property type="entry name" value="DIPEPTIDE TRANSPORT SYSTEM PERMEASE PROTEIN DPPB-RELATED"/>
    <property type="match status" value="1"/>
</dbReference>
<feature type="domain" description="ABC transmembrane type-1" evidence="8">
    <location>
        <begin position="100"/>
        <end position="312"/>
    </location>
</feature>
<organism evidence="9 10">
    <name type="scientific">Microbacterium saperdae</name>
    <dbReference type="NCBI Taxonomy" id="69368"/>
    <lineage>
        <taxon>Bacteria</taxon>
        <taxon>Bacillati</taxon>
        <taxon>Actinomycetota</taxon>
        <taxon>Actinomycetes</taxon>
        <taxon>Micrococcales</taxon>
        <taxon>Microbacteriaceae</taxon>
        <taxon>Microbacterium</taxon>
    </lineage>
</organism>
<dbReference type="Proteomes" id="UP000317209">
    <property type="component" value="Unassembled WGS sequence"/>
</dbReference>
<gene>
    <name evidence="9" type="ORF">FB560_1225</name>
</gene>
<dbReference type="Gene3D" id="1.10.3720.10">
    <property type="entry name" value="MetI-like"/>
    <property type="match status" value="1"/>
</dbReference>
<feature type="transmembrane region" description="Helical" evidence="7">
    <location>
        <begin position="12"/>
        <end position="32"/>
    </location>
</feature>
<dbReference type="AlphaFoldDB" id="A0A543BL82"/>
<keyword evidence="2 7" id="KW-0813">Transport</keyword>
<keyword evidence="4 7" id="KW-0812">Transmembrane</keyword>
<dbReference type="InterPro" id="IPR045621">
    <property type="entry name" value="BPD_transp_1_N"/>
</dbReference>
<keyword evidence="10" id="KW-1185">Reference proteome</keyword>
<dbReference type="OrthoDB" id="9778910at2"/>
<comment type="subcellular location">
    <subcellularLocation>
        <location evidence="1 7">Cell membrane</location>
        <topology evidence="1 7">Multi-pass membrane protein</topology>
    </subcellularLocation>
</comment>
<evidence type="ECO:0000256" key="1">
    <source>
        <dbReference type="ARBA" id="ARBA00004651"/>
    </source>
</evidence>
<evidence type="ECO:0000256" key="5">
    <source>
        <dbReference type="ARBA" id="ARBA00022989"/>
    </source>
</evidence>
<comment type="caution">
    <text evidence="9">The sequence shown here is derived from an EMBL/GenBank/DDBJ whole genome shotgun (WGS) entry which is preliminary data.</text>
</comment>
<keyword evidence="5 7" id="KW-1133">Transmembrane helix</keyword>
<name>A0A543BL82_9MICO</name>
<evidence type="ECO:0000313" key="9">
    <source>
        <dbReference type="EMBL" id="TQL85600.1"/>
    </source>
</evidence>
<feature type="transmembrane region" description="Helical" evidence="7">
    <location>
        <begin position="146"/>
        <end position="166"/>
    </location>
</feature>
<evidence type="ECO:0000259" key="8">
    <source>
        <dbReference type="PROSITE" id="PS50928"/>
    </source>
</evidence>
<reference evidence="9 10" key="1">
    <citation type="submission" date="2019-06" db="EMBL/GenBank/DDBJ databases">
        <title>Sequencing the genomes of 1000 actinobacteria strains.</title>
        <authorList>
            <person name="Klenk H.-P."/>
        </authorList>
    </citation>
    <scope>NUCLEOTIDE SEQUENCE [LARGE SCALE GENOMIC DNA]</scope>
    <source>
        <strain evidence="9 10">DSM 20169</strain>
    </source>
</reference>
<proteinExistence type="inferred from homology"/>
<evidence type="ECO:0000256" key="2">
    <source>
        <dbReference type="ARBA" id="ARBA00022448"/>
    </source>
</evidence>
<protein>
    <submittedName>
        <fullName evidence="9">Peptide/nickel transport system permease protein</fullName>
    </submittedName>
</protein>
<keyword evidence="3" id="KW-1003">Cell membrane</keyword>
<dbReference type="GO" id="GO:0005886">
    <property type="term" value="C:plasma membrane"/>
    <property type="evidence" value="ECO:0007669"/>
    <property type="project" value="UniProtKB-SubCell"/>
</dbReference>
<sequence length="320" mass="34103">MHSPGFSGFVVRRILASAATLLVVALIVFLLIRSIPGDPTITILGLDSSQDERDRLRDRLGLNAPLWSQFTHWLLQILQGDLGYSYREGSDIASIVLPAFRATLSLTLAATVLAVAIALVFGLLGTHEVRIVRRVSDAVEAFLLSAPQYSVALLLLIVFTVLVPVFPSGGIWNSSDPSPASVASHLFLPALALALATGAQLGRSLKTSVDAIHSTELVPSLRMRGLSPARVAGHVFHNALPPVVTLLGFQMGWMLGGAIFVETIFSIPGLGSLVVQAVGARDYDLVQVTAFVIAAAFILLLLIVDVVVALIDPRIRVGRL</sequence>
<evidence type="ECO:0000256" key="6">
    <source>
        <dbReference type="ARBA" id="ARBA00023136"/>
    </source>
</evidence>
<dbReference type="InterPro" id="IPR035906">
    <property type="entry name" value="MetI-like_sf"/>
</dbReference>
<dbReference type="SUPFAM" id="SSF161098">
    <property type="entry name" value="MetI-like"/>
    <property type="match status" value="1"/>
</dbReference>
<dbReference type="Pfam" id="PF19300">
    <property type="entry name" value="BPD_transp_1_N"/>
    <property type="match status" value="1"/>
</dbReference>
<feature type="transmembrane region" description="Helical" evidence="7">
    <location>
        <begin position="259"/>
        <end position="279"/>
    </location>
</feature>
<dbReference type="RefSeq" id="WP_141871537.1">
    <property type="nucleotide sequence ID" value="NZ_VFOX01000001.1"/>
</dbReference>
<comment type="similarity">
    <text evidence="7">Belongs to the binding-protein-dependent transport system permease family.</text>
</comment>
<evidence type="ECO:0000256" key="7">
    <source>
        <dbReference type="RuleBase" id="RU363032"/>
    </source>
</evidence>